<dbReference type="EMBL" id="CAKLBY020000118">
    <property type="protein sequence ID" value="CAK7927943.1"/>
    <property type="molecule type" value="Genomic_DNA"/>
</dbReference>
<organism evidence="2 3">
    <name type="scientific">Peronospora matthiolae</name>
    <dbReference type="NCBI Taxonomy" id="2874970"/>
    <lineage>
        <taxon>Eukaryota</taxon>
        <taxon>Sar</taxon>
        <taxon>Stramenopiles</taxon>
        <taxon>Oomycota</taxon>
        <taxon>Peronosporomycetes</taxon>
        <taxon>Peronosporales</taxon>
        <taxon>Peronosporaceae</taxon>
        <taxon>Peronospora</taxon>
    </lineage>
</organism>
<dbReference type="AlphaFoldDB" id="A0AAV1U3L7"/>
<dbReference type="Proteomes" id="UP001162060">
    <property type="component" value="Unassembled WGS sequence"/>
</dbReference>
<evidence type="ECO:0000313" key="2">
    <source>
        <dbReference type="EMBL" id="CAK7927943.1"/>
    </source>
</evidence>
<accession>A0AAV1U3L7</accession>
<reference evidence="2" key="1">
    <citation type="submission" date="2024-01" db="EMBL/GenBank/DDBJ databases">
        <authorList>
            <person name="Webb A."/>
        </authorList>
    </citation>
    <scope>NUCLEOTIDE SEQUENCE</scope>
    <source>
        <strain evidence="2">Pm1</strain>
    </source>
</reference>
<name>A0AAV1U3L7_9STRA</name>
<evidence type="ECO:0000256" key="1">
    <source>
        <dbReference type="SAM" id="SignalP"/>
    </source>
</evidence>
<feature type="chain" id="PRO_5043875249" evidence="1">
    <location>
        <begin position="26"/>
        <end position="134"/>
    </location>
</feature>
<sequence length="134" mass="14291">MPSLIAVAASLFSLALLTTSSATDAAQHQSDVIPRHLRGGKTGATHAEMSQLYSAIQAYSDQDPDRLLVCVLKANSPVKNGKNYNYKITGCRVDSEFLGPCPDDFTFSGCGPYNVVVSNPKSKKPMAKSITAPK</sequence>
<keyword evidence="1" id="KW-0732">Signal</keyword>
<comment type="caution">
    <text evidence="2">The sequence shown here is derived from an EMBL/GenBank/DDBJ whole genome shotgun (WGS) entry which is preliminary data.</text>
</comment>
<evidence type="ECO:0000313" key="3">
    <source>
        <dbReference type="Proteomes" id="UP001162060"/>
    </source>
</evidence>
<proteinExistence type="predicted"/>
<feature type="signal peptide" evidence="1">
    <location>
        <begin position="1"/>
        <end position="25"/>
    </location>
</feature>
<gene>
    <name evidence="2" type="ORF">PM001_LOCUS13093</name>
</gene>
<protein>
    <submittedName>
        <fullName evidence="2">Uncharacterized protein</fullName>
    </submittedName>
</protein>